<sequence>MADGINFDLGQLSSQQQEALQQYTDVTGQEIKDAVLLLERSQWNVQIAIAKFFDGEGPDLVAEAQASQNNLPPTATRYENLHESFLDADDDRPRRTRSPRTEAAPRVVPQQPVNIRPHGLLSILLKPFSTTWNLTRGLLGVFGRIISFFFAFLPASFRPRYLGTSIRGLGQAHGRTATLPQEAARRFRREFEEAYGTHSLAFFEGGHAQALDTAKRDLKFLLMVLISPEHDDTDTFIRNTLLSPDVVNYISDPSNNIILWGGNVADPEAHQVANEYSCLKYPFSCLVCLTPKEGSTRMGIVKRLVGPMTPAAYISGLQDAITKYSPDLNGVRAERAAQEHARNLRNEQDSAYERSLARDRERARQKREAEAAAAAAEKRALEEAEKVARQEELQRQWRHWRATKVAPEPDAKDAVRLALNMPASAGGGRVIRKFASDTTLEELYAFVECYDLLREGSLNEKAAEPEGYEHKYGFQIASMMPRETLKPSTTVTIGQKMGRGGSLVVEDLIDEEDDDNEEQE</sequence>
<dbReference type="SUPFAM" id="SSF52833">
    <property type="entry name" value="Thioredoxin-like"/>
    <property type="match status" value="1"/>
</dbReference>
<dbReference type="InterPro" id="IPR036249">
    <property type="entry name" value="Thioredoxin-like_sf"/>
</dbReference>
<dbReference type="PANTHER" id="PTHR23322">
    <property type="entry name" value="FAS-ASSOCIATED PROTEIN"/>
    <property type="match status" value="1"/>
</dbReference>
<dbReference type="Gene3D" id="3.10.20.90">
    <property type="entry name" value="Phosphatidylinositol 3-kinase Catalytic Subunit, Chain A, domain 1"/>
    <property type="match status" value="1"/>
</dbReference>
<proteinExistence type="predicted"/>
<evidence type="ECO:0000313" key="5">
    <source>
        <dbReference type="Proteomes" id="UP001302321"/>
    </source>
</evidence>
<accession>A0AAN7A3F7</accession>
<reference evidence="4" key="1">
    <citation type="journal article" date="2023" name="Mol. Phylogenet. Evol.">
        <title>Genome-scale phylogeny and comparative genomics of the fungal order Sordariales.</title>
        <authorList>
            <person name="Hensen N."/>
            <person name="Bonometti L."/>
            <person name="Westerberg I."/>
            <person name="Brannstrom I.O."/>
            <person name="Guillou S."/>
            <person name="Cros-Aarteil S."/>
            <person name="Calhoun S."/>
            <person name="Haridas S."/>
            <person name="Kuo A."/>
            <person name="Mondo S."/>
            <person name="Pangilinan J."/>
            <person name="Riley R."/>
            <person name="LaButti K."/>
            <person name="Andreopoulos B."/>
            <person name="Lipzen A."/>
            <person name="Chen C."/>
            <person name="Yan M."/>
            <person name="Daum C."/>
            <person name="Ng V."/>
            <person name="Clum A."/>
            <person name="Steindorff A."/>
            <person name="Ohm R.A."/>
            <person name="Martin F."/>
            <person name="Silar P."/>
            <person name="Natvig D.O."/>
            <person name="Lalanne C."/>
            <person name="Gautier V."/>
            <person name="Ament-Velasquez S.L."/>
            <person name="Kruys A."/>
            <person name="Hutchinson M.I."/>
            <person name="Powell A.J."/>
            <person name="Barry K."/>
            <person name="Miller A.N."/>
            <person name="Grigoriev I.V."/>
            <person name="Debuchy R."/>
            <person name="Gladieux P."/>
            <person name="Hiltunen Thoren M."/>
            <person name="Johannesson H."/>
        </authorList>
    </citation>
    <scope>NUCLEOTIDE SEQUENCE</scope>
    <source>
        <strain evidence="4">CBS 892.96</strain>
    </source>
</reference>
<keyword evidence="5" id="KW-1185">Reference proteome</keyword>
<reference evidence="4" key="2">
    <citation type="submission" date="2023-05" db="EMBL/GenBank/DDBJ databases">
        <authorList>
            <consortium name="Lawrence Berkeley National Laboratory"/>
            <person name="Steindorff A."/>
            <person name="Hensen N."/>
            <person name="Bonometti L."/>
            <person name="Westerberg I."/>
            <person name="Brannstrom I.O."/>
            <person name="Guillou S."/>
            <person name="Cros-Aarteil S."/>
            <person name="Calhoun S."/>
            <person name="Haridas S."/>
            <person name="Kuo A."/>
            <person name="Mondo S."/>
            <person name="Pangilinan J."/>
            <person name="Riley R."/>
            <person name="Labutti K."/>
            <person name="Andreopoulos B."/>
            <person name="Lipzen A."/>
            <person name="Chen C."/>
            <person name="Yanf M."/>
            <person name="Daum C."/>
            <person name="Ng V."/>
            <person name="Clum A."/>
            <person name="Ohm R."/>
            <person name="Martin F."/>
            <person name="Silar P."/>
            <person name="Natvig D."/>
            <person name="Lalanne C."/>
            <person name="Gautier V."/>
            <person name="Ament-Velasquez S.L."/>
            <person name="Kruys A."/>
            <person name="Hutchinson M.I."/>
            <person name="Powell A.J."/>
            <person name="Barry K."/>
            <person name="Miller A.N."/>
            <person name="Grigoriev I.V."/>
            <person name="Debuchy R."/>
            <person name="Gladieux P."/>
            <person name="Thoren M.H."/>
            <person name="Johannesson H."/>
        </authorList>
    </citation>
    <scope>NUCLEOTIDE SEQUENCE</scope>
    <source>
        <strain evidence="4">CBS 892.96</strain>
    </source>
</reference>
<gene>
    <name evidence="4" type="ORF">QBC36DRAFT_71285</name>
</gene>
<organism evidence="4 5">
    <name type="scientific">Triangularia setosa</name>
    <dbReference type="NCBI Taxonomy" id="2587417"/>
    <lineage>
        <taxon>Eukaryota</taxon>
        <taxon>Fungi</taxon>
        <taxon>Dikarya</taxon>
        <taxon>Ascomycota</taxon>
        <taxon>Pezizomycotina</taxon>
        <taxon>Sordariomycetes</taxon>
        <taxon>Sordariomycetidae</taxon>
        <taxon>Sordariales</taxon>
        <taxon>Podosporaceae</taxon>
        <taxon>Triangularia</taxon>
    </lineage>
</organism>
<dbReference type="GO" id="GO:0036503">
    <property type="term" value="P:ERAD pathway"/>
    <property type="evidence" value="ECO:0007669"/>
    <property type="project" value="TreeGrafter"/>
</dbReference>
<dbReference type="GO" id="GO:0005783">
    <property type="term" value="C:endoplasmic reticulum"/>
    <property type="evidence" value="ECO:0007669"/>
    <property type="project" value="TreeGrafter"/>
</dbReference>
<dbReference type="InterPro" id="IPR009060">
    <property type="entry name" value="UBA-like_sf"/>
</dbReference>
<dbReference type="SUPFAM" id="SSF46934">
    <property type="entry name" value="UBA-like"/>
    <property type="match status" value="1"/>
</dbReference>
<dbReference type="SUPFAM" id="SSF54236">
    <property type="entry name" value="Ubiquitin-like"/>
    <property type="match status" value="1"/>
</dbReference>
<dbReference type="EMBL" id="MU866406">
    <property type="protein sequence ID" value="KAK4172628.1"/>
    <property type="molecule type" value="Genomic_DNA"/>
</dbReference>
<protein>
    <recommendedName>
        <fullName evidence="3">UAS domain-containing protein</fullName>
    </recommendedName>
</protein>
<dbReference type="GO" id="GO:0043130">
    <property type="term" value="F:ubiquitin binding"/>
    <property type="evidence" value="ECO:0007669"/>
    <property type="project" value="TreeGrafter"/>
</dbReference>
<dbReference type="Gene3D" id="3.40.30.10">
    <property type="entry name" value="Glutaredoxin"/>
    <property type="match status" value="1"/>
</dbReference>
<dbReference type="SMART" id="SM00594">
    <property type="entry name" value="UAS"/>
    <property type="match status" value="1"/>
</dbReference>
<dbReference type="InterPro" id="IPR006577">
    <property type="entry name" value="UAS"/>
</dbReference>
<evidence type="ECO:0000259" key="3">
    <source>
        <dbReference type="SMART" id="SM00594"/>
    </source>
</evidence>
<evidence type="ECO:0000256" key="2">
    <source>
        <dbReference type="SAM" id="MobiDB-lite"/>
    </source>
</evidence>
<dbReference type="Proteomes" id="UP001302321">
    <property type="component" value="Unassembled WGS sequence"/>
</dbReference>
<dbReference type="Pfam" id="PF14555">
    <property type="entry name" value="UBA_4"/>
    <property type="match status" value="1"/>
</dbReference>
<feature type="domain" description="UAS" evidence="3">
    <location>
        <begin position="186"/>
        <end position="318"/>
    </location>
</feature>
<dbReference type="InterPro" id="IPR050730">
    <property type="entry name" value="UBX_domain-protein"/>
</dbReference>
<dbReference type="InterPro" id="IPR029071">
    <property type="entry name" value="Ubiquitin-like_domsf"/>
</dbReference>
<dbReference type="Gene3D" id="1.10.8.10">
    <property type="entry name" value="DNA helicase RuvA subunit, C-terminal domain"/>
    <property type="match status" value="1"/>
</dbReference>
<evidence type="ECO:0000313" key="4">
    <source>
        <dbReference type="EMBL" id="KAK4172628.1"/>
    </source>
</evidence>
<evidence type="ECO:0000256" key="1">
    <source>
        <dbReference type="SAM" id="Coils"/>
    </source>
</evidence>
<name>A0AAN7A3F7_9PEZI</name>
<dbReference type="PANTHER" id="PTHR23322:SF1">
    <property type="entry name" value="FAS-ASSOCIATED FACTOR 2"/>
    <property type="match status" value="1"/>
</dbReference>
<dbReference type="AlphaFoldDB" id="A0AAN7A3F7"/>
<comment type="caution">
    <text evidence="4">The sequence shown here is derived from an EMBL/GenBank/DDBJ whole genome shotgun (WGS) entry which is preliminary data.</text>
</comment>
<feature type="region of interest" description="Disordered" evidence="2">
    <location>
        <begin position="84"/>
        <end position="106"/>
    </location>
</feature>
<feature type="coiled-coil region" evidence="1">
    <location>
        <begin position="364"/>
        <end position="394"/>
    </location>
</feature>
<keyword evidence="1" id="KW-0175">Coiled coil</keyword>